<feature type="transmembrane region" description="Helical" evidence="6">
    <location>
        <begin position="100"/>
        <end position="118"/>
    </location>
</feature>
<accession>A0A1F6C2Z8</accession>
<feature type="transmembrane region" description="Helical" evidence="6">
    <location>
        <begin position="267"/>
        <end position="289"/>
    </location>
</feature>
<evidence type="ECO:0000256" key="3">
    <source>
        <dbReference type="ARBA" id="ARBA00022692"/>
    </source>
</evidence>
<dbReference type="PANTHER" id="PTHR30250:SF28">
    <property type="entry name" value="POLYSACCHARIDE BIOSYNTHESIS PROTEIN"/>
    <property type="match status" value="1"/>
</dbReference>
<evidence type="ECO:0000256" key="5">
    <source>
        <dbReference type="ARBA" id="ARBA00023136"/>
    </source>
</evidence>
<dbReference type="EMBL" id="MFKF01000436">
    <property type="protein sequence ID" value="OGG43412.1"/>
    <property type="molecule type" value="Genomic_DNA"/>
</dbReference>
<keyword evidence="5 6" id="KW-0472">Membrane</keyword>
<dbReference type="GO" id="GO:0005886">
    <property type="term" value="C:plasma membrane"/>
    <property type="evidence" value="ECO:0007669"/>
    <property type="project" value="UniProtKB-SubCell"/>
</dbReference>
<feature type="transmembrane region" description="Helical" evidence="6">
    <location>
        <begin position="377"/>
        <end position="395"/>
    </location>
</feature>
<evidence type="ECO:0000313" key="7">
    <source>
        <dbReference type="EMBL" id="OGG43412.1"/>
    </source>
</evidence>
<gene>
    <name evidence="7" type="ORF">A3F84_22365</name>
</gene>
<keyword evidence="3 6" id="KW-0812">Transmembrane</keyword>
<evidence type="ECO:0000313" key="8">
    <source>
        <dbReference type="Proteomes" id="UP000178606"/>
    </source>
</evidence>
<dbReference type="InterPro" id="IPR050833">
    <property type="entry name" value="Poly_Biosynth_Transport"/>
</dbReference>
<dbReference type="PANTHER" id="PTHR30250">
    <property type="entry name" value="PST FAMILY PREDICTED COLANIC ACID TRANSPORTER"/>
    <property type="match status" value="1"/>
</dbReference>
<proteinExistence type="predicted"/>
<comment type="caution">
    <text evidence="7">The sequence shown here is derived from an EMBL/GenBank/DDBJ whole genome shotgun (WGS) entry which is preliminary data.</text>
</comment>
<feature type="transmembrane region" description="Helical" evidence="6">
    <location>
        <begin position="344"/>
        <end position="365"/>
    </location>
</feature>
<protein>
    <recommendedName>
        <fullName evidence="9">Polysaccharide biosynthesis protein C-terminal domain-containing protein</fullName>
    </recommendedName>
</protein>
<keyword evidence="4 6" id="KW-1133">Transmembrane helix</keyword>
<sequence>MTADAAGERAPAGGLVKHGTLLFAASMTANATHYLFRIFMSHRLSDVDYAALDALLSLLMIISIPATAIQTVTAKYASDLGATGRHTEIADLFLRSLRRIGVVCIIGFFAFFLSKGFIARYLQIDRTTPVVLLGIVLFAGVLLPAAVGVLQGLQWFSKLGWIGIIGAGVRLGAGVALVLLGLGVNGAVGASVVSTLVVLAIAFFWLRSFFSLRSFLRRSGEGRADSSGVYHYLFWLVIPFLICQSLLSFVDGIVVKHYFDSEQAAVYFRAAIVGKAFLYLPTALALVLFPKAAERHALQESSFRLLMQALGCSLAVAAAGFVVCFFFADPLAVVVGGSSRAAEVASLIRCFGIAVTPVALIQLLINHDLAVRRTSAFYPLAAGTIAFVYTLYAFHGSLRQVLIGMGVVGCVLCALCIVWTWMVERREAHA</sequence>
<comment type="subcellular location">
    <subcellularLocation>
        <location evidence="1">Cell membrane</location>
        <topology evidence="1">Multi-pass membrane protein</topology>
    </subcellularLocation>
</comment>
<feature type="transmembrane region" description="Helical" evidence="6">
    <location>
        <begin position="49"/>
        <end position="69"/>
    </location>
</feature>
<reference evidence="7 8" key="1">
    <citation type="journal article" date="2016" name="Nat. Commun.">
        <title>Thousands of microbial genomes shed light on interconnected biogeochemical processes in an aquifer system.</title>
        <authorList>
            <person name="Anantharaman K."/>
            <person name="Brown C.T."/>
            <person name="Hug L.A."/>
            <person name="Sharon I."/>
            <person name="Castelle C.J."/>
            <person name="Probst A.J."/>
            <person name="Thomas B.C."/>
            <person name="Singh A."/>
            <person name="Wilkins M.J."/>
            <person name="Karaoz U."/>
            <person name="Brodie E.L."/>
            <person name="Williams K.H."/>
            <person name="Hubbard S.S."/>
            <person name="Banfield J.F."/>
        </authorList>
    </citation>
    <scope>NUCLEOTIDE SEQUENCE [LARGE SCALE GENOMIC DNA]</scope>
    <source>
        <strain evidence="8">RIFCSPLOWO2_12_FULL_64_10</strain>
    </source>
</reference>
<feature type="transmembrane region" description="Helical" evidence="6">
    <location>
        <begin position="401"/>
        <end position="423"/>
    </location>
</feature>
<feature type="transmembrane region" description="Helical" evidence="6">
    <location>
        <begin position="162"/>
        <end position="182"/>
    </location>
</feature>
<dbReference type="AlphaFoldDB" id="A0A1F6C2Z8"/>
<evidence type="ECO:0000256" key="6">
    <source>
        <dbReference type="SAM" id="Phobius"/>
    </source>
</evidence>
<evidence type="ECO:0000256" key="1">
    <source>
        <dbReference type="ARBA" id="ARBA00004651"/>
    </source>
</evidence>
<evidence type="ECO:0000256" key="2">
    <source>
        <dbReference type="ARBA" id="ARBA00022475"/>
    </source>
</evidence>
<evidence type="ECO:0000256" key="4">
    <source>
        <dbReference type="ARBA" id="ARBA00022989"/>
    </source>
</evidence>
<organism evidence="7 8">
    <name type="scientific">Handelsmanbacteria sp. (strain RIFCSPLOWO2_12_FULL_64_10)</name>
    <dbReference type="NCBI Taxonomy" id="1817868"/>
    <lineage>
        <taxon>Bacteria</taxon>
        <taxon>Candidatus Handelsmaniibacteriota</taxon>
    </lineage>
</organism>
<evidence type="ECO:0008006" key="9">
    <source>
        <dbReference type="Google" id="ProtNLM"/>
    </source>
</evidence>
<feature type="transmembrane region" description="Helical" evidence="6">
    <location>
        <begin position="130"/>
        <end position="150"/>
    </location>
</feature>
<feature type="transmembrane region" description="Helical" evidence="6">
    <location>
        <begin position="309"/>
        <end position="328"/>
    </location>
</feature>
<feature type="transmembrane region" description="Helical" evidence="6">
    <location>
        <begin position="229"/>
        <end position="247"/>
    </location>
</feature>
<dbReference type="Proteomes" id="UP000178606">
    <property type="component" value="Unassembled WGS sequence"/>
</dbReference>
<keyword evidence="2" id="KW-1003">Cell membrane</keyword>
<name>A0A1F6C2Z8_HANXR</name>
<feature type="transmembrane region" description="Helical" evidence="6">
    <location>
        <begin position="188"/>
        <end position="208"/>
    </location>
</feature>